<dbReference type="EMBL" id="SMGJ01000012">
    <property type="protein sequence ID" value="TCK64937.1"/>
    <property type="molecule type" value="Genomic_DNA"/>
</dbReference>
<proteinExistence type="predicted"/>
<evidence type="ECO:0000313" key="1">
    <source>
        <dbReference type="EMBL" id="TCK64937.1"/>
    </source>
</evidence>
<dbReference type="AlphaFoldDB" id="A0A4R1KKF3"/>
<protein>
    <submittedName>
        <fullName evidence="1">Phage gp16-like protein</fullName>
    </submittedName>
</protein>
<gene>
    <name evidence="1" type="ORF">EV692_2422</name>
</gene>
<dbReference type="Proteomes" id="UP000295496">
    <property type="component" value="Unassembled WGS sequence"/>
</dbReference>
<dbReference type="RefSeq" id="WP_132302973.1">
    <property type="nucleotide sequence ID" value="NZ_CP170642.1"/>
</dbReference>
<dbReference type="Pfam" id="PF06252">
    <property type="entry name" value="GemA"/>
    <property type="match status" value="1"/>
</dbReference>
<sequence length="154" mass="17661">MHYTKPKLIQLIHIAKQKLGIDEFSYRAMLQRIAKKDSCKAMTLAELMQVMHELEQKGFKVRANHRKYSPSSKTAVVKSQISSKIRAIWIDMAKHGIIRDGSEQALNAWVRSIANPILNRQNQPIVLNVGALDDRMASLVLERLKQWQKRTASN</sequence>
<reference evidence="1 2" key="1">
    <citation type="submission" date="2019-03" db="EMBL/GenBank/DDBJ databases">
        <title>Genomic Encyclopedia of Type Strains, Phase IV (KMG-IV): sequencing the most valuable type-strain genomes for metagenomic binning, comparative biology and taxonomic classification.</title>
        <authorList>
            <person name="Goeker M."/>
        </authorList>
    </citation>
    <scope>NUCLEOTIDE SEQUENCE [LARGE SCALE GENOMIC DNA]</scope>
    <source>
        <strain evidence="1 2">DSM 10053</strain>
    </source>
</reference>
<accession>A0A4R1KKF3</accession>
<dbReference type="InterPro" id="IPR009363">
    <property type="entry name" value="Phage_Mu_Gp16"/>
</dbReference>
<keyword evidence="2" id="KW-1185">Reference proteome</keyword>
<name>A0A4R1KKF3_9PAST</name>
<evidence type="ECO:0000313" key="2">
    <source>
        <dbReference type="Proteomes" id="UP000295496"/>
    </source>
</evidence>
<comment type="caution">
    <text evidence="1">The sequence shown here is derived from an EMBL/GenBank/DDBJ whole genome shotgun (WGS) entry which is preliminary data.</text>
</comment>
<organism evidence="1 2">
    <name type="scientific">Lonepinella koalarum</name>
    <dbReference type="NCBI Taxonomy" id="53417"/>
    <lineage>
        <taxon>Bacteria</taxon>
        <taxon>Pseudomonadati</taxon>
        <taxon>Pseudomonadota</taxon>
        <taxon>Gammaproteobacteria</taxon>
        <taxon>Pasteurellales</taxon>
        <taxon>Pasteurellaceae</taxon>
        <taxon>Lonepinella</taxon>
    </lineage>
</organism>